<proteinExistence type="predicted"/>
<protein>
    <submittedName>
        <fullName evidence="2">Uncharacterized protein</fullName>
    </submittedName>
</protein>
<feature type="compositionally biased region" description="Basic and acidic residues" evidence="1">
    <location>
        <begin position="155"/>
        <end position="168"/>
    </location>
</feature>
<dbReference type="GO" id="GO:0006364">
    <property type="term" value="P:rRNA processing"/>
    <property type="evidence" value="ECO:0007669"/>
    <property type="project" value="InterPro"/>
</dbReference>
<dbReference type="GO" id="GO:0005655">
    <property type="term" value="C:nucleolar ribonuclease P complex"/>
    <property type="evidence" value="ECO:0007669"/>
    <property type="project" value="TreeGrafter"/>
</dbReference>
<dbReference type="GO" id="GO:0034965">
    <property type="term" value="P:intronic box C/D snoRNA processing"/>
    <property type="evidence" value="ECO:0007669"/>
    <property type="project" value="TreeGrafter"/>
</dbReference>
<reference evidence="2 3" key="1">
    <citation type="submission" date="2014-04" db="EMBL/GenBank/DDBJ databases">
        <authorList>
            <consortium name="DOE Joint Genome Institute"/>
            <person name="Kuo A."/>
            <person name="Girlanda M."/>
            <person name="Perotto S."/>
            <person name="Kohler A."/>
            <person name="Nagy L.G."/>
            <person name="Floudas D."/>
            <person name="Copeland A."/>
            <person name="Barry K.W."/>
            <person name="Cichocki N."/>
            <person name="Veneault-Fourrey C."/>
            <person name="LaButti K."/>
            <person name="Lindquist E.A."/>
            <person name="Lipzen A."/>
            <person name="Lundell T."/>
            <person name="Morin E."/>
            <person name="Murat C."/>
            <person name="Sun H."/>
            <person name="Tunlid A."/>
            <person name="Henrissat B."/>
            <person name="Grigoriev I.V."/>
            <person name="Hibbett D.S."/>
            <person name="Martin F."/>
            <person name="Nordberg H.P."/>
            <person name="Cantor M.N."/>
            <person name="Hua S.X."/>
        </authorList>
    </citation>
    <scope>NUCLEOTIDE SEQUENCE [LARGE SCALE GENOMIC DNA]</scope>
    <source>
        <strain evidence="2 3">MUT 4182</strain>
    </source>
</reference>
<evidence type="ECO:0000313" key="2">
    <source>
        <dbReference type="EMBL" id="KIO34001.1"/>
    </source>
</evidence>
<sequence>MIAHLPTLTASCNSAQRAPMQVQLSFPDVLLVGLPYGAESTLAEGSGLRRAAVVAFDTETPGLEERLAPFLPSIPILRAHWLAIGPAASASGGSSNPPSAKNQLVPTHIKHLRTTAPQDVKGAKHKRTEEIREAKARRRAGPGSSQAIGGNRALVHGDKGRGKGEAKEGGGVGTSARALKDKAAPSDRPKSKRRREKDKDKADPCPRRTLEKVILRTGAPIPESAE</sequence>
<dbReference type="GO" id="GO:0004526">
    <property type="term" value="F:ribonuclease P activity"/>
    <property type="evidence" value="ECO:0007669"/>
    <property type="project" value="TreeGrafter"/>
</dbReference>
<dbReference type="GO" id="GO:0000172">
    <property type="term" value="C:ribonuclease MRP complex"/>
    <property type="evidence" value="ECO:0007669"/>
    <property type="project" value="TreeGrafter"/>
</dbReference>
<evidence type="ECO:0000313" key="3">
    <source>
        <dbReference type="Proteomes" id="UP000054248"/>
    </source>
</evidence>
<dbReference type="GO" id="GO:0008033">
    <property type="term" value="P:tRNA processing"/>
    <property type="evidence" value="ECO:0007669"/>
    <property type="project" value="InterPro"/>
</dbReference>
<dbReference type="STRING" id="1051891.A0A0C3QW70"/>
<feature type="region of interest" description="Disordered" evidence="1">
    <location>
        <begin position="113"/>
        <end position="226"/>
    </location>
</feature>
<dbReference type="AlphaFoldDB" id="A0A0C3QW70"/>
<dbReference type="HOGENOM" id="CLU_1225554_0_0_1"/>
<name>A0A0C3QW70_9AGAM</name>
<feature type="compositionally biased region" description="Basic and acidic residues" evidence="1">
    <location>
        <begin position="197"/>
        <end position="214"/>
    </location>
</feature>
<gene>
    <name evidence="2" type="ORF">M407DRAFT_240858</name>
</gene>
<dbReference type="GO" id="GO:0000171">
    <property type="term" value="F:ribonuclease MRP activity"/>
    <property type="evidence" value="ECO:0007669"/>
    <property type="project" value="TreeGrafter"/>
</dbReference>
<dbReference type="InterPro" id="IPR013241">
    <property type="entry name" value="RNase_P_Pop3"/>
</dbReference>
<accession>A0A0C3QW70</accession>
<dbReference type="OrthoDB" id="20109at2759"/>
<dbReference type="PANTHER" id="PTHR28272">
    <property type="entry name" value="RIBONUCLEASES P/MRP PROTEIN SUBUNIT POP3"/>
    <property type="match status" value="1"/>
</dbReference>
<feature type="compositionally biased region" description="Basic and acidic residues" evidence="1">
    <location>
        <begin position="178"/>
        <end position="189"/>
    </location>
</feature>
<dbReference type="Proteomes" id="UP000054248">
    <property type="component" value="Unassembled WGS sequence"/>
</dbReference>
<dbReference type="PANTHER" id="PTHR28272:SF1">
    <property type="entry name" value="RIBONUCLEASES P_MRP PROTEIN SUBUNIT POP3"/>
    <property type="match status" value="1"/>
</dbReference>
<reference evidence="3" key="2">
    <citation type="submission" date="2015-01" db="EMBL/GenBank/DDBJ databases">
        <title>Evolutionary Origins and Diversification of the Mycorrhizal Mutualists.</title>
        <authorList>
            <consortium name="DOE Joint Genome Institute"/>
            <consortium name="Mycorrhizal Genomics Consortium"/>
            <person name="Kohler A."/>
            <person name="Kuo A."/>
            <person name="Nagy L.G."/>
            <person name="Floudas D."/>
            <person name="Copeland A."/>
            <person name="Barry K.W."/>
            <person name="Cichocki N."/>
            <person name="Veneault-Fourrey C."/>
            <person name="LaButti K."/>
            <person name="Lindquist E.A."/>
            <person name="Lipzen A."/>
            <person name="Lundell T."/>
            <person name="Morin E."/>
            <person name="Murat C."/>
            <person name="Riley R."/>
            <person name="Ohm R."/>
            <person name="Sun H."/>
            <person name="Tunlid A."/>
            <person name="Henrissat B."/>
            <person name="Grigoriev I.V."/>
            <person name="Hibbett D.S."/>
            <person name="Martin F."/>
        </authorList>
    </citation>
    <scope>NUCLEOTIDE SEQUENCE [LARGE SCALE GENOMIC DNA]</scope>
    <source>
        <strain evidence="3">MUT 4182</strain>
    </source>
</reference>
<dbReference type="EMBL" id="KN822945">
    <property type="protein sequence ID" value="KIO34001.1"/>
    <property type="molecule type" value="Genomic_DNA"/>
</dbReference>
<evidence type="ECO:0000256" key="1">
    <source>
        <dbReference type="SAM" id="MobiDB-lite"/>
    </source>
</evidence>
<dbReference type="GO" id="GO:0005829">
    <property type="term" value="C:cytosol"/>
    <property type="evidence" value="ECO:0007669"/>
    <property type="project" value="TreeGrafter"/>
</dbReference>
<keyword evidence="3" id="KW-1185">Reference proteome</keyword>
<organism evidence="2 3">
    <name type="scientific">Tulasnella calospora MUT 4182</name>
    <dbReference type="NCBI Taxonomy" id="1051891"/>
    <lineage>
        <taxon>Eukaryota</taxon>
        <taxon>Fungi</taxon>
        <taxon>Dikarya</taxon>
        <taxon>Basidiomycota</taxon>
        <taxon>Agaricomycotina</taxon>
        <taxon>Agaricomycetes</taxon>
        <taxon>Cantharellales</taxon>
        <taxon>Tulasnellaceae</taxon>
        <taxon>Tulasnella</taxon>
    </lineage>
</organism>